<dbReference type="SUPFAM" id="SSF55781">
    <property type="entry name" value="GAF domain-like"/>
    <property type="match status" value="1"/>
</dbReference>
<dbReference type="InterPro" id="IPR000253">
    <property type="entry name" value="FHA_dom"/>
</dbReference>
<dbReference type="InterPro" id="IPR008984">
    <property type="entry name" value="SMAD_FHA_dom_sf"/>
</dbReference>
<comment type="caution">
    <text evidence="2">The sequence shown here is derived from an EMBL/GenBank/DDBJ whole genome shotgun (WGS) entry which is preliminary data.</text>
</comment>
<dbReference type="PANTHER" id="PTHR46210">
    <property type="entry name" value="FHA DOMAIN-CONTAINING PROTEIN"/>
    <property type="match status" value="1"/>
</dbReference>
<sequence>MPLRIQLFYPEQPAQSHVLFEGKEYLLGRSEECDIVINEQQVSRFHARITSKNGVWELHDHNSQNGCFSEGERVRSIALAQRAELILGGIKCRLEQVEHRQVTAESSFSQWRNKYLSAAAEKMLQESALTDLLNSATETLSTILSSDRAAVIFLDDEGDICNCTGFPEWMAAESFTGSRTAIRQTITSGEPVILSSVADNPVLAKATSIIHNSIQALLCFPVFYQDQIVAVLYADSGQEHRAFLDTDLVIVRSFARQLSMALQIQDIEQRLHRIQAM</sequence>
<gene>
    <name evidence="2" type="ORF">CWE13_09000</name>
</gene>
<dbReference type="AlphaFoldDB" id="A0A432WT69"/>
<proteinExistence type="predicted"/>
<evidence type="ECO:0000313" key="2">
    <source>
        <dbReference type="EMBL" id="RUO36971.1"/>
    </source>
</evidence>
<dbReference type="Gene3D" id="3.30.450.40">
    <property type="match status" value="1"/>
</dbReference>
<dbReference type="InterPro" id="IPR003018">
    <property type="entry name" value="GAF"/>
</dbReference>
<dbReference type="PANTHER" id="PTHR46210:SF1">
    <property type="entry name" value="FHA DOMAIN-CONTAINING PROTEIN"/>
    <property type="match status" value="1"/>
</dbReference>
<dbReference type="Proteomes" id="UP000286934">
    <property type="component" value="Unassembled WGS sequence"/>
</dbReference>
<dbReference type="SMART" id="SM00240">
    <property type="entry name" value="FHA"/>
    <property type="match status" value="1"/>
</dbReference>
<name>A0A432WT69_9GAMM</name>
<dbReference type="EMBL" id="PIPP01000003">
    <property type="protein sequence ID" value="RUO36971.1"/>
    <property type="molecule type" value="Genomic_DNA"/>
</dbReference>
<dbReference type="Gene3D" id="2.60.200.20">
    <property type="match status" value="1"/>
</dbReference>
<dbReference type="OrthoDB" id="5953293at2"/>
<feature type="domain" description="FHA" evidence="1">
    <location>
        <begin position="25"/>
        <end position="74"/>
    </location>
</feature>
<accession>A0A432WT69</accession>
<protein>
    <recommendedName>
        <fullName evidence="1">FHA domain-containing protein</fullName>
    </recommendedName>
</protein>
<dbReference type="Pfam" id="PF01590">
    <property type="entry name" value="GAF"/>
    <property type="match status" value="1"/>
</dbReference>
<dbReference type="SMART" id="SM00065">
    <property type="entry name" value="GAF"/>
    <property type="match status" value="1"/>
</dbReference>
<organism evidence="2 3">
    <name type="scientific">Aliidiomarina shirensis</name>
    <dbReference type="NCBI Taxonomy" id="1048642"/>
    <lineage>
        <taxon>Bacteria</taxon>
        <taxon>Pseudomonadati</taxon>
        <taxon>Pseudomonadota</taxon>
        <taxon>Gammaproteobacteria</taxon>
        <taxon>Alteromonadales</taxon>
        <taxon>Idiomarinaceae</taxon>
        <taxon>Aliidiomarina</taxon>
    </lineage>
</organism>
<keyword evidence="3" id="KW-1185">Reference proteome</keyword>
<dbReference type="Pfam" id="PF00498">
    <property type="entry name" value="FHA"/>
    <property type="match status" value="1"/>
</dbReference>
<dbReference type="InterPro" id="IPR029016">
    <property type="entry name" value="GAF-like_dom_sf"/>
</dbReference>
<reference evidence="3" key="1">
    <citation type="journal article" date="2018" name="Front. Microbiol.">
        <title>Genome-Based Analysis Reveals the Taxonomy and Diversity of the Family Idiomarinaceae.</title>
        <authorList>
            <person name="Liu Y."/>
            <person name="Lai Q."/>
            <person name="Shao Z."/>
        </authorList>
    </citation>
    <scope>NUCLEOTIDE SEQUENCE [LARGE SCALE GENOMIC DNA]</scope>
    <source>
        <strain evidence="3">AIS</strain>
    </source>
</reference>
<dbReference type="SUPFAM" id="SSF49879">
    <property type="entry name" value="SMAD/FHA domain"/>
    <property type="match status" value="1"/>
</dbReference>
<evidence type="ECO:0000313" key="3">
    <source>
        <dbReference type="Proteomes" id="UP000286934"/>
    </source>
</evidence>
<evidence type="ECO:0000259" key="1">
    <source>
        <dbReference type="PROSITE" id="PS50006"/>
    </source>
</evidence>
<dbReference type="RefSeq" id="WP_126807881.1">
    <property type="nucleotide sequence ID" value="NZ_PIPP01000003.1"/>
</dbReference>
<dbReference type="PROSITE" id="PS50006">
    <property type="entry name" value="FHA_DOMAIN"/>
    <property type="match status" value="1"/>
</dbReference>
<dbReference type="CDD" id="cd00060">
    <property type="entry name" value="FHA"/>
    <property type="match status" value="1"/>
</dbReference>